<evidence type="ECO:0000313" key="1">
    <source>
        <dbReference type="EMBL" id="AQQ75537.1"/>
    </source>
</evidence>
<name>A0A1S5Y338_9VIRU</name>
<organism evidence="1">
    <name type="scientific">uncultured archaeal virus</name>
    <dbReference type="NCBI Taxonomy" id="1960247"/>
    <lineage>
        <taxon>Viruses</taxon>
        <taxon>environmental samples</taxon>
    </lineage>
</organism>
<gene>
    <name evidence="1" type="ORF">JDFR1000234_62</name>
</gene>
<reference evidence="1" key="1">
    <citation type="journal article" date="2017" name="MBio">
        <title>Viruses in the Oceanic Basement.</title>
        <authorList>
            <person name="Nigro O.D."/>
            <person name="Jungbluth S.P."/>
            <person name="Steward G.F."/>
            <person name="Rappe M.S."/>
        </authorList>
    </citation>
    <scope>NUCLEOTIDE SEQUENCE</scope>
    <source>
        <strain evidence="1">JdFR1000234</strain>
    </source>
</reference>
<sequence length="118" mass="12876">MSYTEREALNKMVRHEEGTQTGNTADTYSNILDWDTRVLSSKTLILANTGANSLDYQVITRAAYNGTDFVETSGSLAAGDTIKIVLNSYYARVIVKVKSTTAGSATSYQLDYCARGVM</sequence>
<accession>A0A1S5Y338</accession>
<dbReference type="EMBL" id="KY229235">
    <property type="protein sequence ID" value="AQQ75537.1"/>
    <property type="molecule type" value="Genomic_DNA"/>
</dbReference>
<protein>
    <submittedName>
        <fullName evidence="1">Uncharacterized protein</fullName>
    </submittedName>
</protein>
<proteinExistence type="predicted"/>